<dbReference type="SMART" id="SM00252">
    <property type="entry name" value="SH2"/>
    <property type="match status" value="1"/>
</dbReference>
<dbReference type="InterPro" id="IPR020635">
    <property type="entry name" value="Tyr_kinase_cat_dom"/>
</dbReference>
<evidence type="ECO:0000256" key="16">
    <source>
        <dbReference type="SAM" id="MobiDB-lite"/>
    </source>
</evidence>
<keyword evidence="5 14" id="KW-0547">Nucleotide-binding</keyword>
<keyword evidence="4" id="KW-0519">Myristate</keyword>
<dbReference type="InterPro" id="IPR017441">
    <property type="entry name" value="Protein_kinase_ATP_BS"/>
</dbReference>
<comment type="similarity">
    <text evidence="15">Belongs to the protein kinase superfamily. Tyr protein kinase family.</text>
</comment>
<dbReference type="Pfam" id="PF00017">
    <property type="entry name" value="SH2"/>
    <property type="match status" value="1"/>
</dbReference>
<dbReference type="Pfam" id="PF00018">
    <property type="entry name" value="SH3_1"/>
    <property type="match status" value="1"/>
</dbReference>
<protein>
    <recommendedName>
        <fullName evidence="15">Tyrosine-protein kinase</fullName>
        <ecNumber evidence="15">2.7.10.2</ecNumber>
    </recommendedName>
</protein>
<name>B6DS94_STRPU</name>
<feature type="domain" description="SH3" evidence="18">
    <location>
        <begin position="47"/>
        <end position="107"/>
    </location>
</feature>
<dbReference type="Gene3D" id="3.30.505.10">
    <property type="entry name" value="SH2 domain"/>
    <property type="match status" value="1"/>
</dbReference>
<dbReference type="CDD" id="cd05034">
    <property type="entry name" value="PTKc_Src_like"/>
    <property type="match status" value="1"/>
</dbReference>
<evidence type="ECO:0000256" key="9">
    <source>
        <dbReference type="ARBA" id="ARBA00023137"/>
    </source>
</evidence>
<dbReference type="InterPro" id="IPR011009">
    <property type="entry name" value="Kinase-like_dom_sf"/>
</dbReference>
<dbReference type="AlphaFoldDB" id="B6DS94"/>
<dbReference type="SMART" id="SM00219">
    <property type="entry name" value="TyrKc"/>
    <property type="match status" value="1"/>
</dbReference>
<evidence type="ECO:0000256" key="5">
    <source>
        <dbReference type="ARBA" id="ARBA00022741"/>
    </source>
</evidence>
<evidence type="ECO:0000256" key="15">
    <source>
        <dbReference type="RuleBase" id="RU362096"/>
    </source>
</evidence>
<evidence type="ECO:0000256" key="11">
    <source>
        <dbReference type="ARBA" id="ARBA00051245"/>
    </source>
</evidence>
<dbReference type="FunFam" id="3.30.200.20:FF:000036">
    <property type="entry name" value="Tyrosine-protein kinase"/>
    <property type="match status" value="1"/>
</dbReference>
<accession>B6DS94</accession>
<dbReference type="PANTHER" id="PTHR24418">
    <property type="entry name" value="TYROSINE-PROTEIN KINASE"/>
    <property type="match status" value="1"/>
</dbReference>
<evidence type="ECO:0000259" key="17">
    <source>
        <dbReference type="PROSITE" id="PS50001"/>
    </source>
</evidence>
<evidence type="ECO:0000259" key="19">
    <source>
        <dbReference type="PROSITE" id="PS50011"/>
    </source>
</evidence>
<dbReference type="OrthoDB" id="4062651at2759"/>
<proteinExistence type="evidence at transcript level"/>
<dbReference type="InterPro" id="IPR001452">
    <property type="entry name" value="SH3_domain"/>
</dbReference>
<dbReference type="GeneID" id="590498"/>
<dbReference type="RefSeq" id="NP_001135853.2">
    <property type="nucleotide sequence ID" value="NM_001142381.2"/>
</dbReference>
<dbReference type="InterPro" id="IPR008266">
    <property type="entry name" value="Tyr_kinase_AS"/>
</dbReference>
<dbReference type="InterPro" id="IPR050198">
    <property type="entry name" value="Non-receptor_tyrosine_kinases"/>
</dbReference>
<evidence type="ECO:0000256" key="3">
    <source>
        <dbReference type="ARBA" id="ARBA00022679"/>
    </source>
</evidence>
<dbReference type="KEGG" id="spu:590498"/>
<evidence type="ECO:0000313" key="20">
    <source>
        <dbReference type="EMBL" id="ACI14303.1"/>
    </source>
</evidence>
<dbReference type="Gene3D" id="2.30.30.40">
    <property type="entry name" value="SH3 Domains"/>
    <property type="match status" value="1"/>
</dbReference>
<dbReference type="GO" id="GO:0004715">
    <property type="term" value="F:non-membrane spanning protein tyrosine kinase activity"/>
    <property type="evidence" value="ECO:0007669"/>
    <property type="project" value="UniProtKB-EC"/>
</dbReference>
<dbReference type="Pfam" id="PF07714">
    <property type="entry name" value="PK_Tyr_Ser-Thr"/>
    <property type="match status" value="1"/>
</dbReference>
<keyword evidence="7 14" id="KW-0067">ATP-binding</keyword>
<dbReference type="InterPro" id="IPR001245">
    <property type="entry name" value="Ser-Thr/Tyr_kinase_cat_dom"/>
</dbReference>
<evidence type="ECO:0000256" key="8">
    <source>
        <dbReference type="ARBA" id="ARBA00022999"/>
    </source>
</evidence>
<comment type="catalytic activity">
    <reaction evidence="11 15">
        <text>L-tyrosyl-[protein] + ATP = O-phospho-L-tyrosyl-[protein] + ADP + H(+)</text>
        <dbReference type="Rhea" id="RHEA:10596"/>
        <dbReference type="Rhea" id="RHEA-COMP:10136"/>
        <dbReference type="Rhea" id="RHEA-COMP:20101"/>
        <dbReference type="ChEBI" id="CHEBI:15378"/>
        <dbReference type="ChEBI" id="CHEBI:30616"/>
        <dbReference type="ChEBI" id="CHEBI:46858"/>
        <dbReference type="ChEBI" id="CHEBI:61978"/>
        <dbReference type="ChEBI" id="CHEBI:456216"/>
        <dbReference type="EC" id="2.7.10.2"/>
    </reaction>
</comment>
<dbReference type="InterPro" id="IPR000980">
    <property type="entry name" value="SH2"/>
</dbReference>
<dbReference type="PRINTS" id="PR00401">
    <property type="entry name" value="SH2DOMAIN"/>
</dbReference>
<dbReference type="HOGENOM" id="CLU_000288_7_2_1"/>
<keyword evidence="1 13" id="KW-0728">SH3 domain</keyword>
<dbReference type="PROSITE" id="PS00107">
    <property type="entry name" value="PROTEIN_KINASE_ATP"/>
    <property type="match status" value="1"/>
</dbReference>
<keyword evidence="8 12" id="KW-0727">SH2 domain</keyword>
<dbReference type="PROSITE" id="PS50011">
    <property type="entry name" value="PROTEIN_KINASE_DOM"/>
    <property type="match status" value="1"/>
</dbReference>
<keyword evidence="2" id="KW-0597">Phosphoprotein</keyword>
<dbReference type="EC" id="2.7.10.2" evidence="15"/>
<feature type="region of interest" description="Disordered" evidence="16">
    <location>
        <begin position="11"/>
        <end position="44"/>
    </location>
</feature>
<dbReference type="InterPro" id="IPR036028">
    <property type="entry name" value="SH3-like_dom_sf"/>
</dbReference>
<feature type="domain" description="SH2" evidence="17">
    <location>
        <begin position="113"/>
        <end position="212"/>
    </location>
</feature>
<dbReference type="SMART" id="SM00326">
    <property type="entry name" value="SH3"/>
    <property type="match status" value="1"/>
</dbReference>
<dbReference type="SUPFAM" id="SSF56112">
    <property type="entry name" value="Protein kinase-like (PK-like)"/>
    <property type="match status" value="1"/>
</dbReference>
<evidence type="ECO:0000256" key="1">
    <source>
        <dbReference type="ARBA" id="ARBA00022443"/>
    </source>
</evidence>
<reference evidence="20" key="1">
    <citation type="journal article" date="2009" name="Dev. Biol.">
        <title>Expression of multiple Src family kinases in sea urchin eggs and their function in Ca2+ release at fertilization.</title>
        <authorList>
            <person name="Townley I.K."/>
            <person name="Schuyler E."/>
            <person name="Parker-Gur M."/>
            <person name="Foltz K.R."/>
        </authorList>
    </citation>
    <scope>NUCLEOTIDE SEQUENCE</scope>
</reference>
<dbReference type="PRINTS" id="PR00452">
    <property type="entry name" value="SH3DOMAIN"/>
</dbReference>
<dbReference type="PROSITE" id="PS50002">
    <property type="entry name" value="SH3"/>
    <property type="match status" value="1"/>
</dbReference>
<keyword evidence="6 15" id="KW-0418">Kinase</keyword>
<evidence type="ECO:0000256" key="12">
    <source>
        <dbReference type="PROSITE-ProRule" id="PRU00191"/>
    </source>
</evidence>
<dbReference type="EMBL" id="FJ161083">
    <property type="protein sequence ID" value="ACI14303.1"/>
    <property type="molecule type" value="mRNA"/>
</dbReference>
<evidence type="ECO:0000256" key="14">
    <source>
        <dbReference type="PROSITE-ProRule" id="PRU10141"/>
    </source>
</evidence>
<dbReference type="InterPro" id="IPR000719">
    <property type="entry name" value="Prot_kinase_dom"/>
</dbReference>
<dbReference type="Gene3D" id="3.30.200.20">
    <property type="entry name" value="Phosphorylase Kinase, domain 1"/>
    <property type="match status" value="1"/>
</dbReference>
<evidence type="ECO:0000256" key="10">
    <source>
        <dbReference type="ARBA" id="ARBA00023288"/>
    </source>
</evidence>
<sequence>MGNALRKLFRLGGSTDTNSSNATQPKPNISSNFQSKPDQPPPVPWRPPEMSYIALYAFQGRNDGDLSFEKGEVLKVFDQSGDWWVASSTRTNVQGYIPCNYVAPVNSLEVEGWFFGSCTRSEAIMRLQADNLPKGTFLVRESETRPGTYALTVRETDHGHPPTIKNYRVDKTKDGSELFFINPQRKFNTVIDVVKFHTSQPGGLCSKLLKPCPKQTPNTRTLGHEVWELPRSSLKLLDKLGQGQFGAVWKGIYDGKVEVAVKTLRPGTMSPEAFLAEANLMKELKHVKLVNLYGICSDEEPIYIITELMVNGSLLGYLREGGGQYLGLRELVDIAAQIARGMNYLESKGYVHRDLAARNVLIGLNNEAKVADFGLAKLVQDDNYVARKGAKFPVKWTAPEAALYGTFSIKSDVWSFGILLSEIATKGKTPYPGMDNQTALKEVKCGYRMPKPMYCPDSLYDIMTKCWNERPQQRPTFETLYNFLDDYFVATEPEYHDPEGF</sequence>
<dbReference type="CTD" id="590498"/>
<evidence type="ECO:0000256" key="4">
    <source>
        <dbReference type="ARBA" id="ARBA00022707"/>
    </source>
</evidence>
<organism evidence="20">
    <name type="scientific">Strongylocentrotus purpuratus</name>
    <name type="common">Purple sea urchin</name>
    <dbReference type="NCBI Taxonomy" id="7668"/>
    <lineage>
        <taxon>Eukaryota</taxon>
        <taxon>Metazoa</taxon>
        <taxon>Echinodermata</taxon>
        <taxon>Eleutherozoa</taxon>
        <taxon>Echinozoa</taxon>
        <taxon>Echinoidea</taxon>
        <taxon>Euechinoidea</taxon>
        <taxon>Echinacea</taxon>
        <taxon>Camarodonta</taxon>
        <taxon>Echinidea</taxon>
        <taxon>Strongylocentrotidae</taxon>
        <taxon>Strongylocentrotus</taxon>
    </lineage>
</organism>
<keyword evidence="9 15" id="KW-0829">Tyrosine-protein kinase</keyword>
<evidence type="ECO:0000256" key="7">
    <source>
        <dbReference type="ARBA" id="ARBA00022840"/>
    </source>
</evidence>
<evidence type="ECO:0000256" key="2">
    <source>
        <dbReference type="ARBA" id="ARBA00022553"/>
    </source>
</evidence>
<dbReference type="InterPro" id="IPR036860">
    <property type="entry name" value="SH2_dom_sf"/>
</dbReference>
<keyword evidence="3 15" id="KW-0808">Transferase</keyword>
<dbReference type="PROSITE" id="PS50001">
    <property type="entry name" value="SH2"/>
    <property type="match status" value="1"/>
</dbReference>
<dbReference type="GO" id="GO:0005524">
    <property type="term" value="F:ATP binding"/>
    <property type="evidence" value="ECO:0007669"/>
    <property type="project" value="UniProtKB-UniRule"/>
</dbReference>
<dbReference type="PRINTS" id="PR00109">
    <property type="entry name" value="TYRKINASE"/>
</dbReference>
<dbReference type="FunFam" id="1.10.510.10:FF:000318">
    <property type="entry name" value="Tyrosine-protein kinase"/>
    <property type="match status" value="1"/>
</dbReference>
<dbReference type="SUPFAM" id="SSF50044">
    <property type="entry name" value="SH3-domain"/>
    <property type="match status" value="1"/>
</dbReference>
<dbReference type="Gene3D" id="1.10.510.10">
    <property type="entry name" value="Transferase(Phosphotransferase) domain 1"/>
    <property type="match status" value="1"/>
</dbReference>
<feature type="domain" description="Protein kinase" evidence="19">
    <location>
        <begin position="234"/>
        <end position="488"/>
    </location>
</feature>
<keyword evidence="10" id="KW-0449">Lipoprotein</keyword>
<evidence type="ECO:0000256" key="13">
    <source>
        <dbReference type="PROSITE-ProRule" id="PRU00192"/>
    </source>
</evidence>
<dbReference type="PROSITE" id="PS00109">
    <property type="entry name" value="PROTEIN_KINASE_TYR"/>
    <property type="match status" value="1"/>
</dbReference>
<feature type="binding site" evidence="14">
    <location>
        <position position="262"/>
    </location>
    <ligand>
        <name>ATP</name>
        <dbReference type="ChEBI" id="CHEBI:30616"/>
    </ligand>
</feature>
<gene>
    <name evidence="20" type="primary">SFK5</name>
</gene>
<evidence type="ECO:0000256" key="6">
    <source>
        <dbReference type="ARBA" id="ARBA00022777"/>
    </source>
</evidence>
<evidence type="ECO:0000259" key="18">
    <source>
        <dbReference type="PROSITE" id="PS50002"/>
    </source>
</evidence>
<dbReference type="SUPFAM" id="SSF55550">
    <property type="entry name" value="SH2 domain"/>
    <property type="match status" value="1"/>
</dbReference>
<feature type="compositionally biased region" description="Polar residues" evidence="16">
    <location>
        <begin position="14"/>
        <end position="36"/>
    </location>
</feature>